<feature type="transmembrane region" description="Helical" evidence="1">
    <location>
        <begin position="93"/>
        <end position="115"/>
    </location>
</feature>
<keyword evidence="1" id="KW-0812">Transmembrane</keyword>
<keyword evidence="1" id="KW-1133">Transmembrane helix</keyword>
<feature type="transmembrane region" description="Helical" evidence="1">
    <location>
        <begin position="29"/>
        <end position="51"/>
    </location>
</feature>
<evidence type="ECO:0008006" key="3">
    <source>
        <dbReference type="Google" id="ProtNLM"/>
    </source>
</evidence>
<accession>A0A2N9H2V9</accession>
<dbReference type="EMBL" id="OIVN01002757">
    <property type="protein sequence ID" value="SPD06178.1"/>
    <property type="molecule type" value="Genomic_DNA"/>
</dbReference>
<evidence type="ECO:0000313" key="2">
    <source>
        <dbReference type="EMBL" id="SPD06178.1"/>
    </source>
</evidence>
<keyword evidence="1" id="KW-0472">Membrane</keyword>
<sequence length="143" mass="15354">MKTREAFCSLPLLSFSTLSALCSLLSSSAIFLCSLLSFFAGPIGFVFLCSLDLIRFVEAESGTNTESFKIDAGAARTDRRHPRSGPDEAGENILTPIGFLFLCSLSWLICGGRWWVAGWVWVSGGGFGVGLIEWVVVGCGGFD</sequence>
<gene>
    <name evidence="2" type="ORF">FSB_LOCUS34060</name>
</gene>
<name>A0A2N9H2V9_FAGSY</name>
<proteinExistence type="predicted"/>
<organism evidence="2">
    <name type="scientific">Fagus sylvatica</name>
    <name type="common">Beechnut</name>
    <dbReference type="NCBI Taxonomy" id="28930"/>
    <lineage>
        <taxon>Eukaryota</taxon>
        <taxon>Viridiplantae</taxon>
        <taxon>Streptophyta</taxon>
        <taxon>Embryophyta</taxon>
        <taxon>Tracheophyta</taxon>
        <taxon>Spermatophyta</taxon>
        <taxon>Magnoliopsida</taxon>
        <taxon>eudicotyledons</taxon>
        <taxon>Gunneridae</taxon>
        <taxon>Pentapetalae</taxon>
        <taxon>rosids</taxon>
        <taxon>fabids</taxon>
        <taxon>Fagales</taxon>
        <taxon>Fagaceae</taxon>
        <taxon>Fagus</taxon>
    </lineage>
</organism>
<reference evidence="2" key="1">
    <citation type="submission" date="2018-02" db="EMBL/GenBank/DDBJ databases">
        <authorList>
            <person name="Cohen D.B."/>
            <person name="Kent A.D."/>
        </authorList>
    </citation>
    <scope>NUCLEOTIDE SEQUENCE</scope>
</reference>
<evidence type="ECO:0000256" key="1">
    <source>
        <dbReference type="SAM" id="Phobius"/>
    </source>
</evidence>
<protein>
    <recommendedName>
        <fullName evidence="3">Transmembrane protein</fullName>
    </recommendedName>
</protein>
<feature type="transmembrane region" description="Helical" evidence="1">
    <location>
        <begin position="121"/>
        <end position="142"/>
    </location>
</feature>
<dbReference type="AlphaFoldDB" id="A0A2N9H2V9"/>